<accession>A0A316Z4F4</accession>
<reference evidence="5 6" key="1">
    <citation type="journal article" date="2018" name="Mol. Biol. Evol.">
        <title>Broad Genomic Sampling Reveals a Smut Pathogenic Ancestry of the Fungal Clade Ustilaginomycotina.</title>
        <authorList>
            <person name="Kijpornyongpan T."/>
            <person name="Mondo S.J."/>
            <person name="Barry K."/>
            <person name="Sandor L."/>
            <person name="Lee J."/>
            <person name="Lipzen A."/>
            <person name="Pangilinan J."/>
            <person name="LaButti K."/>
            <person name="Hainaut M."/>
            <person name="Henrissat B."/>
            <person name="Grigoriev I.V."/>
            <person name="Spatafora J.W."/>
            <person name="Aime M.C."/>
        </authorList>
    </citation>
    <scope>NUCLEOTIDE SEQUENCE [LARGE SCALE GENOMIC DNA]</scope>
    <source>
        <strain evidence="5 6">MCA 4186</strain>
    </source>
</reference>
<evidence type="ECO:0000256" key="1">
    <source>
        <dbReference type="ARBA" id="ARBA00022737"/>
    </source>
</evidence>
<organism evidence="5 6">
    <name type="scientific">Tilletiopsis washingtonensis</name>
    <dbReference type="NCBI Taxonomy" id="58919"/>
    <lineage>
        <taxon>Eukaryota</taxon>
        <taxon>Fungi</taxon>
        <taxon>Dikarya</taxon>
        <taxon>Basidiomycota</taxon>
        <taxon>Ustilaginomycotina</taxon>
        <taxon>Exobasidiomycetes</taxon>
        <taxon>Entylomatales</taxon>
        <taxon>Entylomatales incertae sedis</taxon>
        <taxon>Tilletiopsis</taxon>
    </lineage>
</organism>
<dbReference type="STRING" id="58919.A0A316Z4F4"/>
<dbReference type="Gene3D" id="1.25.40.20">
    <property type="entry name" value="Ankyrin repeat-containing domain"/>
    <property type="match status" value="1"/>
</dbReference>
<evidence type="ECO:0000313" key="5">
    <source>
        <dbReference type="EMBL" id="PWN96620.1"/>
    </source>
</evidence>
<dbReference type="SUPFAM" id="SSF48403">
    <property type="entry name" value="Ankyrin repeat"/>
    <property type="match status" value="1"/>
</dbReference>
<keyword evidence="1" id="KW-0677">Repeat</keyword>
<evidence type="ECO:0000313" key="6">
    <source>
        <dbReference type="Proteomes" id="UP000245946"/>
    </source>
</evidence>
<feature type="compositionally biased region" description="Basic and acidic residues" evidence="4">
    <location>
        <begin position="137"/>
        <end position="147"/>
    </location>
</feature>
<dbReference type="AlphaFoldDB" id="A0A316Z4F4"/>
<dbReference type="SMART" id="SM00248">
    <property type="entry name" value="ANK"/>
    <property type="match status" value="2"/>
</dbReference>
<feature type="compositionally biased region" description="Basic and acidic residues" evidence="4">
    <location>
        <begin position="161"/>
        <end position="170"/>
    </location>
</feature>
<dbReference type="Proteomes" id="UP000245946">
    <property type="component" value="Unassembled WGS sequence"/>
</dbReference>
<name>A0A316Z4F4_9BASI</name>
<evidence type="ECO:0000256" key="3">
    <source>
        <dbReference type="PROSITE-ProRule" id="PRU00023"/>
    </source>
</evidence>
<dbReference type="PROSITE" id="PS50088">
    <property type="entry name" value="ANK_REPEAT"/>
    <property type="match status" value="1"/>
</dbReference>
<dbReference type="Pfam" id="PF12796">
    <property type="entry name" value="Ank_2"/>
    <property type="match status" value="1"/>
</dbReference>
<dbReference type="PANTHER" id="PTHR24126:SF14">
    <property type="entry name" value="ANK_REP_REGION DOMAIN-CONTAINING PROTEIN"/>
    <property type="match status" value="1"/>
</dbReference>
<dbReference type="GeneID" id="37271819"/>
<dbReference type="InterPro" id="IPR036770">
    <property type="entry name" value="Ankyrin_rpt-contain_sf"/>
</dbReference>
<sequence>MRTPTADEIDDVLYSARAGDVDELRSALAAFAAEGAAPLSDAQLAQALDAAANETGNTALLYAAANGHMEVLSYLLPKLKLDAVLRANDAGNTAVHWAALNGHLPAVQALVQRIEELSPRPVESGAGADEEEDEEKAAERSPWDARNKAGRGPMSEAQMAGKEDVVKWLLERMIGGPTPAPSKEEVGEDTPAAPQQPAAAAQPAQQDAAVDAATNGVQDAELK</sequence>
<protein>
    <submittedName>
        <fullName evidence="5">Ankyrin</fullName>
    </submittedName>
</protein>
<dbReference type="EMBL" id="KZ819298">
    <property type="protein sequence ID" value="PWN96620.1"/>
    <property type="molecule type" value="Genomic_DNA"/>
</dbReference>
<proteinExistence type="predicted"/>
<evidence type="ECO:0000256" key="4">
    <source>
        <dbReference type="SAM" id="MobiDB-lite"/>
    </source>
</evidence>
<feature type="compositionally biased region" description="Low complexity" evidence="4">
    <location>
        <begin position="191"/>
        <end position="213"/>
    </location>
</feature>
<feature type="repeat" description="ANK" evidence="3">
    <location>
        <begin position="55"/>
        <end position="76"/>
    </location>
</feature>
<dbReference type="PANTHER" id="PTHR24126">
    <property type="entry name" value="ANKYRIN REPEAT, PH AND SEC7 DOMAIN CONTAINING PROTEIN SECG-RELATED"/>
    <property type="match status" value="1"/>
</dbReference>
<dbReference type="RefSeq" id="XP_025596899.1">
    <property type="nucleotide sequence ID" value="XM_025744275.1"/>
</dbReference>
<feature type="region of interest" description="Disordered" evidence="4">
    <location>
        <begin position="118"/>
        <end position="223"/>
    </location>
</feature>
<evidence type="ECO:0000256" key="2">
    <source>
        <dbReference type="ARBA" id="ARBA00023043"/>
    </source>
</evidence>
<dbReference type="InterPro" id="IPR002110">
    <property type="entry name" value="Ankyrin_rpt"/>
</dbReference>
<dbReference type="OrthoDB" id="10057496at2759"/>
<gene>
    <name evidence="5" type="ORF">FA09DRAFT_339989</name>
</gene>
<keyword evidence="2 3" id="KW-0040">ANK repeat</keyword>
<keyword evidence="6" id="KW-1185">Reference proteome</keyword>
<dbReference type="PROSITE" id="PS50297">
    <property type="entry name" value="ANK_REP_REGION"/>
    <property type="match status" value="1"/>
</dbReference>